<keyword evidence="1" id="KW-0812">Transmembrane</keyword>
<evidence type="ECO:0000313" key="3">
    <source>
        <dbReference type="Proteomes" id="UP001139336"/>
    </source>
</evidence>
<feature type="transmembrane region" description="Helical" evidence="1">
    <location>
        <begin position="49"/>
        <end position="73"/>
    </location>
</feature>
<dbReference type="AlphaFoldDB" id="A0A9X1U037"/>
<organism evidence="2 3">
    <name type="scientific">Corynebacterium uropygiale</name>
    <dbReference type="NCBI Taxonomy" id="1775911"/>
    <lineage>
        <taxon>Bacteria</taxon>
        <taxon>Bacillati</taxon>
        <taxon>Actinomycetota</taxon>
        <taxon>Actinomycetes</taxon>
        <taxon>Mycobacteriales</taxon>
        <taxon>Corynebacteriaceae</taxon>
        <taxon>Corynebacterium</taxon>
    </lineage>
</organism>
<feature type="transmembrane region" description="Helical" evidence="1">
    <location>
        <begin position="126"/>
        <end position="158"/>
    </location>
</feature>
<evidence type="ECO:0000313" key="2">
    <source>
        <dbReference type="EMBL" id="MCF4006394.1"/>
    </source>
</evidence>
<keyword evidence="1" id="KW-0472">Membrane</keyword>
<feature type="transmembrane region" description="Helical" evidence="1">
    <location>
        <begin position="525"/>
        <end position="547"/>
    </location>
</feature>
<dbReference type="EMBL" id="JAKGSI010000002">
    <property type="protein sequence ID" value="MCF4006394.1"/>
    <property type="molecule type" value="Genomic_DNA"/>
</dbReference>
<dbReference type="Proteomes" id="UP001139336">
    <property type="component" value="Unassembled WGS sequence"/>
</dbReference>
<protein>
    <submittedName>
        <fullName evidence="2">Uncharacterized protein</fullName>
    </submittedName>
</protein>
<evidence type="ECO:0000256" key="1">
    <source>
        <dbReference type="SAM" id="Phobius"/>
    </source>
</evidence>
<feature type="transmembrane region" description="Helical" evidence="1">
    <location>
        <begin position="491"/>
        <end position="519"/>
    </location>
</feature>
<name>A0A9X1U037_9CORY</name>
<feature type="transmembrane region" description="Helical" evidence="1">
    <location>
        <begin position="165"/>
        <end position="190"/>
    </location>
</feature>
<feature type="transmembrane region" description="Helical" evidence="1">
    <location>
        <begin position="259"/>
        <end position="282"/>
    </location>
</feature>
<feature type="transmembrane region" description="Helical" evidence="1">
    <location>
        <begin position="85"/>
        <end position="106"/>
    </location>
</feature>
<feature type="transmembrane region" description="Helical" evidence="1">
    <location>
        <begin position="445"/>
        <end position="470"/>
    </location>
</feature>
<feature type="transmembrane region" description="Helical" evidence="1">
    <location>
        <begin position="364"/>
        <end position="385"/>
    </location>
</feature>
<proteinExistence type="predicted"/>
<sequence length="571" mass="61959">MSKLQTTSGAGASTSERIRAIAGEPRPQWRQLIALQRLVGWRIVKNNKSILVCHILLWFYGLWGLLFAGLGCIGLHDDPQGHAAIIPGTLGFATLFLWLLAITFPLGDAQVQPRQTPTLPLSMRDYLVATLCGSIIQSRGILVIVWTVVFSACVLVALPTLSASVVVAVVLGAIGTILITIVGMCFIPLIFGADHSAQKDKLAKYSVVIFLVVILAANIMLRLENPQNWIMEFGRFIQWTPLAAPAGIIAHTLHGSLMGALLCLLITVATVAVLIWFIAVALRHQIAEPLVRETAKERQSTVDSTVINPRALLLPGLQWRPWSIVGSVGVRSFVKDSRTASLVWMLPILAIFLAYMAYSTDNYMMSVIYTCFFALILASQSANVFGLDGPGTGLYLSSGVSSRALLLGRAFPLYLLEIVAVVLMSVASVLLFIVTGHSDDSTWFWFWASMTFGLGAALSSIGIGFLLSTYNPFAMSKPGTSPWGDRSGFKAAALVSSLISVFTGWVPLIPGIVCIVVQYNVEVGLWLRILGYVLAILVPLAVHVLFLNLGAKKYEQSGAEIYQKVKNWISA</sequence>
<keyword evidence="1" id="KW-1133">Transmembrane helix</keyword>
<comment type="caution">
    <text evidence="2">The sequence shown here is derived from an EMBL/GenBank/DDBJ whole genome shotgun (WGS) entry which is preliminary data.</text>
</comment>
<feature type="transmembrane region" description="Helical" evidence="1">
    <location>
        <begin position="406"/>
        <end position="433"/>
    </location>
</feature>
<feature type="transmembrane region" description="Helical" evidence="1">
    <location>
        <begin position="341"/>
        <end position="358"/>
    </location>
</feature>
<feature type="transmembrane region" description="Helical" evidence="1">
    <location>
        <begin position="202"/>
        <end position="221"/>
    </location>
</feature>
<dbReference type="RefSeq" id="WP_236118199.1">
    <property type="nucleotide sequence ID" value="NZ_JAKGSI010000002.1"/>
</dbReference>
<gene>
    <name evidence="2" type="ORF">L1O03_04255</name>
</gene>
<accession>A0A9X1U037</accession>
<reference evidence="2" key="1">
    <citation type="submission" date="2022-01" db="EMBL/GenBank/DDBJ databases">
        <title>Corynebacterium sp. nov isolated from isolated from the feces of the greater white-fronted geese (Anser albifrons) at Poyang Lake, PR China.</title>
        <authorList>
            <person name="Liu Q."/>
        </authorList>
    </citation>
    <scope>NUCLEOTIDE SEQUENCE</scope>
    <source>
        <strain evidence="2">JCM 32435</strain>
    </source>
</reference>
<keyword evidence="3" id="KW-1185">Reference proteome</keyword>